<sequence>MVFFRDIKCEGVDEPAMSRAFCENIEARISQNQVTLFNVILPKLNLLNAKITRLKEVVKMALAEAKENEALVYKLRDMVIYLETSLSKVEEDILEIVKIVKAYDEDRLALITNKKELEAMKDDQVNI</sequence>
<evidence type="ECO:0000313" key="3">
    <source>
        <dbReference type="Proteomes" id="UP001152523"/>
    </source>
</evidence>
<proteinExistence type="predicted"/>
<name>A0AAV0GJL1_9ASTE</name>
<protein>
    <submittedName>
        <fullName evidence="2">Uncharacterized protein</fullName>
    </submittedName>
</protein>
<dbReference type="EMBL" id="CAMAPF010001137">
    <property type="protein sequence ID" value="CAH9147692.1"/>
    <property type="molecule type" value="Genomic_DNA"/>
</dbReference>
<comment type="caution">
    <text evidence="2">The sequence shown here is derived from an EMBL/GenBank/DDBJ whole genome shotgun (WGS) entry which is preliminary data.</text>
</comment>
<evidence type="ECO:0000313" key="1">
    <source>
        <dbReference type="EMBL" id="CAH9114796.1"/>
    </source>
</evidence>
<dbReference type="Proteomes" id="UP001152523">
    <property type="component" value="Unassembled WGS sequence"/>
</dbReference>
<gene>
    <name evidence="1" type="ORF">CEPIT_LOCUS20857</name>
    <name evidence="2" type="ORF">CEPIT_LOCUS43924</name>
</gene>
<organism evidence="2 3">
    <name type="scientific">Cuscuta epithymum</name>
    <dbReference type="NCBI Taxonomy" id="186058"/>
    <lineage>
        <taxon>Eukaryota</taxon>
        <taxon>Viridiplantae</taxon>
        <taxon>Streptophyta</taxon>
        <taxon>Embryophyta</taxon>
        <taxon>Tracheophyta</taxon>
        <taxon>Spermatophyta</taxon>
        <taxon>Magnoliopsida</taxon>
        <taxon>eudicotyledons</taxon>
        <taxon>Gunneridae</taxon>
        <taxon>Pentapetalae</taxon>
        <taxon>asterids</taxon>
        <taxon>lamiids</taxon>
        <taxon>Solanales</taxon>
        <taxon>Convolvulaceae</taxon>
        <taxon>Cuscuteae</taxon>
        <taxon>Cuscuta</taxon>
        <taxon>Cuscuta subgen. Cuscuta</taxon>
    </lineage>
</organism>
<accession>A0AAV0GJL1</accession>
<dbReference type="AlphaFoldDB" id="A0AAV0GJL1"/>
<dbReference type="EMBL" id="CAMAPF010000232">
    <property type="protein sequence ID" value="CAH9114796.1"/>
    <property type="molecule type" value="Genomic_DNA"/>
</dbReference>
<keyword evidence="3" id="KW-1185">Reference proteome</keyword>
<reference evidence="2" key="1">
    <citation type="submission" date="2022-07" db="EMBL/GenBank/DDBJ databases">
        <authorList>
            <person name="Macas J."/>
            <person name="Novak P."/>
            <person name="Neumann P."/>
        </authorList>
    </citation>
    <scope>NUCLEOTIDE SEQUENCE</scope>
</reference>
<evidence type="ECO:0000313" key="2">
    <source>
        <dbReference type="EMBL" id="CAH9147692.1"/>
    </source>
</evidence>